<evidence type="ECO:0000313" key="10">
    <source>
        <dbReference type="Proteomes" id="UP000886842"/>
    </source>
</evidence>
<dbReference type="EMBL" id="DVLP01000261">
    <property type="protein sequence ID" value="HIT75645.1"/>
    <property type="molecule type" value="Genomic_DNA"/>
</dbReference>
<feature type="region of interest" description="Disordered" evidence="8">
    <location>
        <begin position="271"/>
        <end position="304"/>
    </location>
</feature>
<reference evidence="9" key="1">
    <citation type="submission" date="2020-10" db="EMBL/GenBank/DDBJ databases">
        <authorList>
            <person name="Gilroy R."/>
        </authorList>
    </citation>
    <scope>NUCLEOTIDE SEQUENCE</scope>
    <source>
        <strain evidence="9">ChiGjej1B1-24693</strain>
    </source>
</reference>
<evidence type="ECO:0000256" key="3">
    <source>
        <dbReference type="ARBA" id="ARBA00022679"/>
    </source>
</evidence>
<accession>A0A9D1KMF8</accession>
<dbReference type="PROSITE" id="PS01311">
    <property type="entry name" value="LGT"/>
    <property type="match status" value="1"/>
</dbReference>
<evidence type="ECO:0000256" key="8">
    <source>
        <dbReference type="SAM" id="MobiDB-lite"/>
    </source>
</evidence>
<gene>
    <name evidence="7" type="primary">lgt</name>
    <name evidence="9" type="ORF">IAA98_08680</name>
</gene>
<feature type="compositionally biased region" description="Polar residues" evidence="8">
    <location>
        <begin position="292"/>
        <end position="304"/>
    </location>
</feature>
<organism evidence="9 10">
    <name type="scientific">Candidatus Avipropionibacterium avicola</name>
    <dbReference type="NCBI Taxonomy" id="2840701"/>
    <lineage>
        <taxon>Bacteria</taxon>
        <taxon>Bacillati</taxon>
        <taxon>Actinomycetota</taxon>
        <taxon>Actinomycetes</taxon>
        <taxon>Propionibacteriales</taxon>
        <taxon>Propionibacteriaceae</taxon>
        <taxon>Propionibacteriaceae incertae sedis</taxon>
        <taxon>Candidatus Avipropionibacterium</taxon>
    </lineage>
</organism>
<feature type="transmembrane region" description="Helical" evidence="7">
    <location>
        <begin position="245"/>
        <end position="264"/>
    </location>
</feature>
<feature type="transmembrane region" description="Helical" evidence="7">
    <location>
        <begin position="94"/>
        <end position="118"/>
    </location>
</feature>
<evidence type="ECO:0000256" key="2">
    <source>
        <dbReference type="ARBA" id="ARBA00022475"/>
    </source>
</evidence>
<dbReference type="AlphaFoldDB" id="A0A9D1KMF8"/>
<evidence type="ECO:0000313" key="9">
    <source>
        <dbReference type="EMBL" id="HIT75645.1"/>
    </source>
</evidence>
<comment type="subcellular location">
    <subcellularLocation>
        <location evidence="7">Cell membrane</location>
        <topology evidence="7">Multi-pass membrane protein</topology>
    </subcellularLocation>
</comment>
<comment type="function">
    <text evidence="7">Catalyzes the transfer of the diacylglyceryl group from phosphatidylglycerol to the sulfhydryl group of the N-terminal cysteine of a prolipoprotein, the first step in the formation of mature lipoproteins.</text>
</comment>
<feature type="binding site" evidence="7">
    <location>
        <position position="144"/>
    </location>
    <ligand>
        <name>a 1,2-diacyl-sn-glycero-3-phospho-(1'-sn-glycerol)</name>
        <dbReference type="ChEBI" id="CHEBI:64716"/>
    </ligand>
</feature>
<feature type="transmembrane region" description="Helical" evidence="7">
    <location>
        <begin position="24"/>
        <end position="44"/>
    </location>
</feature>
<feature type="compositionally biased region" description="Basic and acidic residues" evidence="8">
    <location>
        <begin position="271"/>
        <end position="291"/>
    </location>
</feature>
<keyword evidence="6 7" id="KW-0472">Membrane</keyword>
<name>A0A9D1KMF8_9ACTN</name>
<comment type="pathway">
    <text evidence="7">Protein modification; lipoprotein biosynthesis (diacylglyceryl transfer).</text>
</comment>
<evidence type="ECO:0000256" key="1">
    <source>
        <dbReference type="ARBA" id="ARBA00007150"/>
    </source>
</evidence>
<dbReference type="NCBIfam" id="TIGR00544">
    <property type="entry name" value="lgt"/>
    <property type="match status" value="1"/>
</dbReference>
<keyword evidence="9" id="KW-0328">Glycosyltransferase</keyword>
<keyword evidence="2 7" id="KW-1003">Cell membrane</keyword>
<proteinExistence type="inferred from homology"/>
<feature type="transmembrane region" description="Helical" evidence="7">
    <location>
        <begin position="56"/>
        <end position="74"/>
    </location>
</feature>
<keyword evidence="3 7" id="KW-0808">Transferase</keyword>
<keyword evidence="4 7" id="KW-0812">Transmembrane</keyword>
<evidence type="ECO:0000256" key="7">
    <source>
        <dbReference type="HAMAP-Rule" id="MF_01147"/>
    </source>
</evidence>
<evidence type="ECO:0000256" key="6">
    <source>
        <dbReference type="ARBA" id="ARBA00023136"/>
    </source>
</evidence>
<dbReference type="EC" id="2.5.1.145" evidence="7"/>
<feature type="transmembrane region" description="Helical" evidence="7">
    <location>
        <begin position="214"/>
        <end position="233"/>
    </location>
</feature>
<dbReference type="InterPro" id="IPR001640">
    <property type="entry name" value="Lgt"/>
</dbReference>
<feature type="transmembrane region" description="Helical" evidence="7">
    <location>
        <begin position="125"/>
        <end position="143"/>
    </location>
</feature>
<dbReference type="PANTHER" id="PTHR30589">
    <property type="entry name" value="PROLIPOPROTEIN DIACYLGLYCERYL TRANSFERASE"/>
    <property type="match status" value="1"/>
</dbReference>
<evidence type="ECO:0000256" key="4">
    <source>
        <dbReference type="ARBA" id="ARBA00022692"/>
    </source>
</evidence>
<dbReference type="HAMAP" id="MF_01147">
    <property type="entry name" value="Lgt"/>
    <property type="match status" value="1"/>
</dbReference>
<reference evidence="9" key="2">
    <citation type="journal article" date="2021" name="PeerJ">
        <title>Extensive microbial diversity within the chicken gut microbiome revealed by metagenomics and culture.</title>
        <authorList>
            <person name="Gilroy R."/>
            <person name="Ravi A."/>
            <person name="Getino M."/>
            <person name="Pursley I."/>
            <person name="Horton D.L."/>
            <person name="Alikhan N.F."/>
            <person name="Baker D."/>
            <person name="Gharbi K."/>
            <person name="Hall N."/>
            <person name="Watson M."/>
            <person name="Adriaenssens E.M."/>
            <person name="Foster-Nyarko E."/>
            <person name="Jarju S."/>
            <person name="Secka A."/>
            <person name="Antonio M."/>
            <person name="Oren A."/>
            <person name="Chaudhuri R.R."/>
            <person name="La Ragione R."/>
            <person name="Hildebrand F."/>
            <person name="Pallen M.J."/>
        </authorList>
    </citation>
    <scope>NUCLEOTIDE SEQUENCE</scope>
    <source>
        <strain evidence="9">ChiGjej1B1-24693</strain>
    </source>
</reference>
<dbReference type="PANTHER" id="PTHR30589:SF0">
    <property type="entry name" value="PHOSPHATIDYLGLYCEROL--PROLIPOPROTEIN DIACYLGLYCERYL TRANSFERASE"/>
    <property type="match status" value="1"/>
</dbReference>
<dbReference type="Proteomes" id="UP000886842">
    <property type="component" value="Unassembled WGS sequence"/>
</dbReference>
<dbReference type="Pfam" id="PF01790">
    <property type="entry name" value="LGT"/>
    <property type="match status" value="1"/>
</dbReference>
<keyword evidence="5 7" id="KW-1133">Transmembrane helix</keyword>
<dbReference type="GO" id="GO:0042158">
    <property type="term" value="P:lipoprotein biosynthetic process"/>
    <property type="evidence" value="ECO:0007669"/>
    <property type="project" value="UniProtKB-UniRule"/>
</dbReference>
<evidence type="ECO:0000256" key="5">
    <source>
        <dbReference type="ARBA" id="ARBA00022989"/>
    </source>
</evidence>
<comment type="similarity">
    <text evidence="1 7">Belongs to the Lgt family.</text>
</comment>
<dbReference type="GO" id="GO:0005886">
    <property type="term" value="C:plasma membrane"/>
    <property type="evidence" value="ECO:0007669"/>
    <property type="project" value="UniProtKB-SubCell"/>
</dbReference>
<comment type="caution">
    <text evidence="9">The sequence shown here is derived from an EMBL/GenBank/DDBJ whole genome shotgun (WGS) entry which is preliminary data.</text>
</comment>
<protein>
    <recommendedName>
        <fullName evidence="7">Phosphatidylglycerol--prolipoprotein diacylglyceryl transferase</fullName>
        <ecNumber evidence="7">2.5.1.145</ecNumber>
    </recommendedName>
</protein>
<dbReference type="GO" id="GO:0008961">
    <property type="term" value="F:phosphatidylglycerol-prolipoprotein diacylglyceryl transferase activity"/>
    <property type="evidence" value="ECO:0007669"/>
    <property type="project" value="UniProtKB-UniRule"/>
</dbReference>
<feature type="transmembrane region" description="Helical" evidence="7">
    <location>
        <begin position="185"/>
        <end position="202"/>
    </location>
</feature>
<comment type="catalytic activity">
    <reaction evidence="7">
        <text>L-cysteinyl-[prolipoprotein] + a 1,2-diacyl-sn-glycero-3-phospho-(1'-sn-glycerol) = an S-1,2-diacyl-sn-glyceryl-L-cysteinyl-[prolipoprotein] + sn-glycerol 1-phosphate + H(+)</text>
        <dbReference type="Rhea" id="RHEA:56712"/>
        <dbReference type="Rhea" id="RHEA-COMP:14679"/>
        <dbReference type="Rhea" id="RHEA-COMP:14680"/>
        <dbReference type="ChEBI" id="CHEBI:15378"/>
        <dbReference type="ChEBI" id="CHEBI:29950"/>
        <dbReference type="ChEBI" id="CHEBI:57685"/>
        <dbReference type="ChEBI" id="CHEBI:64716"/>
        <dbReference type="ChEBI" id="CHEBI:140658"/>
        <dbReference type="EC" id="2.5.1.145"/>
    </reaction>
</comment>
<sequence>MTALVPMFLPSPPTGEWSLGPIPIRAYALCILAGIVVGFLVGRARWVARGGNPETLETVVIVAVPLGIIGARIYHVITDAQLYFGAGRNWLDIFAIWNGGLGIWGAIPLGGLGVWFVCRRHGVKFWAVADALAPGIILAQGIGRLGNWFNQELFGRPSELPWALMIDQAHRPPGFEQFETFHPTFLYELLWNVGVFLVLLWADRRFRLGHGKVFALYVVLYTLGRFWIEALRIDTVNTFGDIRLNNFTSVFVFVAALVWFLWLVRHRPGREDEVDRTARPIEDPDESDRNTNDTSGASDSSERN</sequence>